<dbReference type="InterPro" id="IPR006076">
    <property type="entry name" value="FAD-dep_OxRdtase"/>
</dbReference>
<dbReference type="PANTHER" id="PTHR13847:SF289">
    <property type="entry name" value="GLYCINE OXIDASE"/>
    <property type="match status" value="1"/>
</dbReference>
<feature type="domain" description="FAD dependent oxidoreductase" evidence="2">
    <location>
        <begin position="43"/>
        <end position="429"/>
    </location>
</feature>
<dbReference type="AlphaFoldDB" id="A0A3E0DK80"/>
<sequence length="450" mass="49745">MMILRANNNERSIFCITKFVSIAFNFLGGGDIHRKESMQDKHIGILGAGIVGLSTALYLQKAGYKVTIIDRQAPGMGASFGNAGLFADYARLPFAKFSMMRKIPKMLTDKSGSLSIQGRYLPHLMSYGYEFSKACFNNKYTQGKAAMRYLQELSVEADHELLELAGAQSLVRSEGCLGLFSTPESFLKAQKSDLKERREQGVNMHFISADEAQEMEPDLARFHSGGVFYPDTRFTVSPIALSRQYVNHFINNGGCIQQDEVIALSPRESDVSVHLNDSSVNFDEIVICTGLASKTILSRLGVNIPMVSERGYHLGLNVGPKKLSRPVGWLDKAIFMTPMEESIRLAGMAEFAFEDAPIVESRLDTLLQYANVMMGEEVQVNSTWVGSRPSTPDSLPIVGPLKHYPRIKVAFGHGHLGLTFGAITGKLITSCIQNSENTDNLQPFMAERFD</sequence>
<keyword evidence="1" id="KW-0560">Oxidoreductase</keyword>
<comment type="caution">
    <text evidence="3">The sequence shown here is derived from an EMBL/GenBank/DDBJ whole genome shotgun (WGS) entry which is preliminary data.</text>
</comment>
<evidence type="ECO:0000256" key="1">
    <source>
        <dbReference type="ARBA" id="ARBA00023002"/>
    </source>
</evidence>
<dbReference type="EMBL" id="QUNG01000006">
    <property type="protein sequence ID" value="REG83176.1"/>
    <property type="molecule type" value="Genomic_DNA"/>
</dbReference>
<accession>A0A3E0DK80</accession>
<dbReference type="PANTHER" id="PTHR13847">
    <property type="entry name" value="SARCOSINE DEHYDROGENASE-RELATED"/>
    <property type="match status" value="1"/>
</dbReference>
<organism evidence="3 4">
    <name type="scientific">Marinomonas pollencensis</name>
    <dbReference type="NCBI Taxonomy" id="491954"/>
    <lineage>
        <taxon>Bacteria</taxon>
        <taxon>Pseudomonadati</taxon>
        <taxon>Pseudomonadota</taxon>
        <taxon>Gammaproteobacteria</taxon>
        <taxon>Oceanospirillales</taxon>
        <taxon>Oceanospirillaceae</taxon>
        <taxon>Marinomonas</taxon>
    </lineage>
</organism>
<proteinExistence type="predicted"/>
<dbReference type="SUPFAM" id="SSF54373">
    <property type="entry name" value="FAD-linked reductases, C-terminal domain"/>
    <property type="match status" value="1"/>
</dbReference>
<evidence type="ECO:0000313" key="3">
    <source>
        <dbReference type="EMBL" id="REG83176.1"/>
    </source>
</evidence>
<dbReference type="Pfam" id="PF01266">
    <property type="entry name" value="DAO"/>
    <property type="match status" value="1"/>
</dbReference>
<dbReference type="RefSeq" id="WP_245959138.1">
    <property type="nucleotide sequence ID" value="NZ_QUNG01000006.1"/>
</dbReference>
<keyword evidence="4" id="KW-1185">Reference proteome</keyword>
<dbReference type="SUPFAM" id="SSF51905">
    <property type="entry name" value="FAD/NAD(P)-binding domain"/>
    <property type="match status" value="1"/>
</dbReference>
<dbReference type="InterPro" id="IPR036188">
    <property type="entry name" value="FAD/NAD-bd_sf"/>
</dbReference>
<evidence type="ECO:0000313" key="4">
    <source>
        <dbReference type="Proteomes" id="UP000256542"/>
    </source>
</evidence>
<dbReference type="Proteomes" id="UP000256542">
    <property type="component" value="Unassembled WGS sequence"/>
</dbReference>
<name>A0A3E0DK80_9GAMM</name>
<evidence type="ECO:0000259" key="2">
    <source>
        <dbReference type="Pfam" id="PF01266"/>
    </source>
</evidence>
<dbReference type="Gene3D" id="3.30.9.10">
    <property type="entry name" value="D-Amino Acid Oxidase, subunit A, domain 2"/>
    <property type="match status" value="1"/>
</dbReference>
<dbReference type="Gene3D" id="3.50.50.60">
    <property type="entry name" value="FAD/NAD(P)-binding domain"/>
    <property type="match status" value="2"/>
</dbReference>
<dbReference type="GO" id="GO:0005737">
    <property type="term" value="C:cytoplasm"/>
    <property type="evidence" value="ECO:0007669"/>
    <property type="project" value="TreeGrafter"/>
</dbReference>
<dbReference type="GO" id="GO:0016491">
    <property type="term" value="F:oxidoreductase activity"/>
    <property type="evidence" value="ECO:0007669"/>
    <property type="project" value="UniProtKB-KW"/>
</dbReference>
<gene>
    <name evidence="3" type="ORF">DFP81_10636</name>
</gene>
<protein>
    <submittedName>
        <fullName evidence="3">D-amino-acid dehydrogenase</fullName>
    </submittedName>
</protein>
<reference evidence="3 4" key="1">
    <citation type="submission" date="2018-08" db="EMBL/GenBank/DDBJ databases">
        <title>Genomic Encyclopedia of Type Strains, Phase III (KMG-III): the genomes of soil and plant-associated and newly described type strains.</title>
        <authorList>
            <person name="Whitman W."/>
        </authorList>
    </citation>
    <scope>NUCLEOTIDE SEQUENCE [LARGE SCALE GENOMIC DNA]</scope>
    <source>
        <strain evidence="3 4">CECT 7375</strain>
    </source>
</reference>